<dbReference type="InterPro" id="IPR006059">
    <property type="entry name" value="SBP"/>
</dbReference>
<gene>
    <name evidence="1" type="ORF">UFOPK1811_00008</name>
    <name evidence="2" type="ORF">UFOPK2922_00575</name>
    <name evidence="3" type="ORF">UFOPK3306_00374</name>
    <name evidence="4" type="ORF">UFOPK4209_00386</name>
</gene>
<sequence>MSLRPAEHKLTGMTWEHVRGHGCLVASDPFLQSNLGITVDWTARSLLAFGDQKIEEFYQDFDLMVIDYPHIPDAVAAGTVLPFEDFVSAADLDQLAQESVGGSHHSYLFRNKHWALALDAASQVSAYRPDRADCAPLTWNDAKEIGKAGKLLWPYKPVDAFSTFATLCAQLGAPLAGSKNFIDNQIAAEALELMIEFTHLVPDFCATFNPIDTAEALADDGPYSHALALYGYTNYGRVGFRKNLLSYDDIPSFDGQASGACLGGTGIAVSSATKNPEAAFKAALTLAKGDVQSTVYTKAGGQPGNLRAWKSRECNEITNYFFRNTLRTLERAWIRPPVIGWPDIQMEISKIVHPSLVAKKLTGKEVALIAELYDRHAVIE</sequence>
<dbReference type="EMBL" id="CAFBLI010000018">
    <property type="protein sequence ID" value="CAB4860155.1"/>
    <property type="molecule type" value="Genomic_DNA"/>
</dbReference>
<dbReference type="EMBL" id="CAEZZS010000019">
    <property type="protein sequence ID" value="CAB4774713.1"/>
    <property type="molecule type" value="Genomic_DNA"/>
</dbReference>
<reference evidence="3" key="1">
    <citation type="submission" date="2020-05" db="EMBL/GenBank/DDBJ databases">
        <authorList>
            <person name="Chiriac C."/>
            <person name="Salcher M."/>
            <person name="Ghai R."/>
            <person name="Kavagutti S V."/>
        </authorList>
    </citation>
    <scope>NUCLEOTIDE SEQUENCE</scope>
</reference>
<evidence type="ECO:0000313" key="2">
    <source>
        <dbReference type="EMBL" id="CAB4774713.1"/>
    </source>
</evidence>
<accession>A0A6J7CT87</accession>
<organism evidence="3">
    <name type="scientific">freshwater metagenome</name>
    <dbReference type="NCBI Taxonomy" id="449393"/>
    <lineage>
        <taxon>unclassified sequences</taxon>
        <taxon>metagenomes</taxon>
        <taxon>ecological metagenomes</taxon>
    </lineage>
</organism>
<name>A0A6J7CT87_9ZZZZ</name>
<evidence type="ECO:0000313" key="3">
    <source>
        <dbReference type="EMBL" id="CAB4860155.1"/>
    </source>
</evidence>
<dbReference type="Gene3D" id="3.40.190.10">
    <property type="entry name" value="Periplasmic binding protein-like II"/>
    <property type="match status" value="2"/>
</dbReference>
<dbReference type="EMBL" id="CAEZUJ010000001">
    <property type="protein sequence ID" value="CAB4588515.1"/>
    <property type="molecule type" value="Genomic_DNA"/>
</dbReference>
<dbReference type="Pfam" id="PF01547">
    <property type="entry name" value="SBP_bac_1"/>
    <property type="match status" value="1"/>
</dbReference>
<evidence type="ECO:0000313" key="4">
    <source>
        <dbReference type="EMBL" id="CAB5036073.1"/>
    </source>
</evidence>
<protein>
    <submittedName>
        <fullName evidence="3">Unannotated protein</fullName>
    </submittedName>
</protein>
<dbReference type="SUPFAM" id="SSF53850">
    <property type="entry name" value="Periplasmic binding protein-like II"/>
    <property type="match status" value="1"/>
</dbReference>
<proteinExistence type="predicted"/>
<dbReference type="AlphaFoldDB" id="A0A6J7CT87"/>
<evidence type="ECO:0000313" key="1">
    <source>
        <dbReference type="EMBL" id="CAB4588515.1"/>
    </source>
</evidence>
<dbReference type="EMBL" id="CAFBPY010000041">
    <property type="protein sequence ID" value="CAB5036073.1"/>
    <property type="molecule type" value="Genomic_DNA"/>
</dbReference>